<dbReference type="Proteomes" id="UP000317289">
    <property type="component" value="Unassembled WGS sequence"/>
</dbReference>
<dbReference type="AlphaFoldDB" id="A0A521D9V0"/>
<reference evidence="2 5" key="2">
    <citation type="submission" date="2019-11" db="EMBL/GenBank/DDBJ databases">
        <title>Flavobacterium resistens genome.</title>
        <authorList>
            <person name="Wilson V.M."/>
            <person name="Newman J.D."/>
        </authorList>
    </citation>
    <scope>NUCLEOTIDE SEQUENCE [LARGE SCALE GENOMIC DNA]</scope>
    <source>
        <strain evidence="2 5">DSM 19382</strain>
    </source>
</reference>
<dbReference type="RefSeq" id="WP_142450786.1">
    <property type="nucleotide sequence ID" value="NZ_FXTA01000003.1"/>
</dbReference>
<evidence type="ECO:0000313" key="4">
    <source>
        <dbReference type="Proteomes" id="UP000317289"/>
    </source>
</evidence>
<dbReference type="OrthoDB" id="1445341at2"/>
<evidence type="ECO:0000313" key="2">
    <source>
        <dbReference type="EMBL" id="MRX70034.1"/>
    </source>
</evidence>
<dbReference type="EMBL" id="FXTA01000003">
    <property type="protein sequence ID" value="SMO68433.1"/>
    <property type="molecule type" value="Genomic_DNA"/>
</dbReference>
<sequence length="214" mass="23933">MKKRILTVLFLLSFVFANAQIVKPFVGAGIYLHSDFENSGFLSLRSGAEFNVSKYIKPEIEISGLLGSLESSSKLDANNVMIAEIRRSVSAVNFSFCPKIILGNELVSYFEILPKYSISTIEAHKNSYNYTNGNFTSSKMEIAKEWSQSFGIGIGYTFSFSDEYSDSMSLILDLQNVDLGKPLNKLSPNANRVDTKWTIGLGINYYINLKKKKV</sequence>
<evidence type="ECO:0000256" key="1">
    <source>
        <dbReference type="SAM" id="SignalP"/>
    </source>
</evidence>
<evidence type="ECO:0008006" key="6">
    <source>
        <dbReference type="Google" id="ProtNLM"/>
    </source>
</evidence>
<feature type="signal peptide" evidence="1">
    <location>
        <begin position="1"/>
        <end position="19"/>
    </location>
</feature>
<reference evidence="3 4" key="1">
    <citation type="submission" date="2017-05" db="EMBL/GenBank/DDBJ databases">
        <authorList>
            <person name="Varghese N."/>
            <person name="Submissions S."/>
        </authorList>
    </citation>
    <scope>NUCLEOTIDE SEQUENCE [LARGE SCALE GENOMIC DNA]</scope>
    <source>
        <strain evidence="3 4">DSM 19382</strain>
    </source>
</reference>
<gene>
    <name evidence="2" type="ORF">GJU42_18840</name>
    <name evidence="3" type="ORF">SAMN06265349_10358</name>
</gene>
<accession>A0A521D9V0</accession>
<organism evidence="3 4">
    <name type="scientific">Flavobacterium resistens</name>
    <dbReference type="NCBI Taxonomy" id="443612"/>
    <lineage>
        <taxon>Bacteria</taxon>
        <taxon>Pseudomonadati</taxon>
        <taxon>Bacteroidota</taxon>
        <taxon>Flavobacteriia</taxon>
        <taxon>Flavobacteriales</taxon>
        <taxon>Flavobacteriaceae</taxon>
        <taxon>Flavobacterium</taxon>
    </lineage>
</organism>
<keyword evidence="1" id="KW-0732">Signal</keyword>
<feature type="chain" id="PRO_5043205730" description="Outer membrane protein beta-barrel domain-containing protein" evidence="1">
    <location>
        <begin position="20"/>
        <end position="214"/>
    </location>
</feature>
<evidence type="ECO:0000313" key="5">
    <source>
        <dbReference type="Proteomes" id="UP000468990"/>
    </source>
</evidence>
<protein>
    <recommendedName>
        <fullName evidence="6">Outer membrane protein beta-barrel domain-containing protein</fullName>
    </recommendedName>
</protein>
<dbReference type="EMBL" id="WKKG01000010">
    <property type="protein sequence ID" value="MRX70034.1"/>
    <property type="molecule type" value="Genomic_DNA"/>
</dbReference>
<name>A0A521D9V0_9FLAO</name>
<evidence type="ECO:0000313" key="3">
    <source>
        <dbReference type="EMBL" id="SMO68433.1"/>
    </source>
</evidence>
<dbReference type="Proteomes" id="UP000468990">
    <property type="component" value="Unassembled WGS sequence"/>
</dbReference>
<keyword evidence="5" id="KW-1185">Reference proteome</keyword>
<proteinExistence type="predicted"/>